<keyword evidence="2" id="KW-1185">Reference proteome</keyword>
<protein>
    <submittedName>
        <fullName evidence="1">Uncharacterized protein</fullName>
    </submittedName>
</protein>
<dbReference type="Proteomes" id="UP001148737">
    <property type="component" value="Unassembled WGS sequence"/>
</dbReference>
<reference evidence="1" key="1">
    <citation type="submission" date="2022-07" db="EMBL/GenBank/DDBJ databases">
        <title>Genome Sequence of Lecanicillium saksenae.</title>
        <authorList>
            <person name="Buettner E."/>
        </authorList>
    </citation>
    <scope>NUCLEOTIDE SEQUENCE</scope>
    <source>
        <strain evidence="1">VT-O1</strain>
    </source>
</reference>
<sequence length="193" mass="20594">MLQQDAAAAKPNPAAPIEHAAETESAAEPTLDVDNLKSTTQEPVGDVGKVAADEEAAESNEDFSRFDQGPLTDQPAFVPEETEDEAVEPSPVARRTQEVGGEKEANGLTRTASPGVQDRWAQIRKNAANRAAQRQTDERDRSMPPSKSATDGDEDTSGEETIESRVARIKARVAELTGNMEGTNAPPLKQTSA</sequence>
<accession>A0ACC1QEP9</accession>
<comment type="caution">
    <text evidence="1">The sequence shown here is derived from an EMBL/GenBank/DDBJ whole genome shotgun (WGS) entry which is preliminary data.</text>
</comment>
<evidence type="ECO:0000313" key="1">
    <source>
        <dbReference type="EMBL" id="KAJ3472124.1"/>
    </source>
</evidence>
<proteinExistence type="predicted"/>
<gene>
    <name evidence="1" type="ORF">NLG97_g11264</name>
</gene>
<evidence type="ECO:0000313" key="2">
    <source>
        <dbReference type="Proteomes" id="UP001148737"/>
    </source>
</evidence>
<organism evidence="1 2">
    <name type="scientific">Lecanicillium saksenae</name>
    <dbReference type="NCBI Taxonomy" id="468837"/>
    <lineage>
        <taxon>Eukaryota</taxon>
        <taxon>Fungi</taxon>
        <taxon>Dikarya</taxon>
        <taxon>Ascomycota</taxon>
        <taxon>Pezizomycotina</taxon>
        <taxon>Sordariomycetes</taxon>
        <taxon>Hypocreomycetidae</taxon>
        <taxon>Hypocreales</taxon>
        <taxon>Cordycipitaceae</taxon>
        <taxon>Lecanicillium</taxon>
    </lineage>
</organism>
<dbReference type="EMBL" id="JANAKD010003450">
    <property type="protein sequence ID" value="KAJ3472124.1"/>
    <property type="molecule type" value="Genomic_DNA"/>
</dbReference>
<name>A0ACC1QEP9_9HYPO</name>